<organism evidence="9 10">
    <name type="scientific">Halochromatium salexigens</name>
    <name type="common">Chromatium salexigens</name>
    <dbReference type="NCBI Taxonomy" id="49447"/>
    <lineage>
        <taxon>Bacteria</taxon>
        <taxon>Pseudomonadati</taxon>
        <taxon>Pseudomonadota</taxon>
        <taxon>Gammaproteobacteria</taxon>
        <taxon>Chromatiales</taxon>
        <taxon>Chromatiaceae</taxon>
        <taxon>Halochromatium</taxon>
    </lineage>
</organism>
<dbReference type="RefSeq" id="WP_201245838.1">
    <property type="nucleotide sequence ID" value="NZ_NHSF01000059.1"/>
</dbReference>
<reference evidence="9" key="2">
    <citation type="journal article" date="2020" name="Microorganisms">
        <title>Osmotic Adaptation and Compatible Solute Biosynthesis of Phototrophic Bacteria as Revealed from Genome Analyses.</title>
        <authorList>
            <person name="Imhoff J.F."/>
            <person name="Rahn T."/>
            <person name="Kunzel S."/>
            <person name="Keller A."/>
            <person name="Neulinger S.C."/>
        </authorList>
    </citation>
    <scope>NUCLEOTIDE SEQUENCE</scope>
    <source>
        <strain evidence="9">DSM 4395</strain>
    </source>
</reference>
<dbReference type="InterPro" id="IPR051542">
    <property type="entry name" value="Hydrogenase_cytochrome"/>
</dbReference>
<evidence type="ECO:0000313" key="9">
    <source>
        <dbReference type="EMBL" id="MBK5931018.1"/>
    </source>
</evidence>
<evidence type="ECO:0000259" key="8">
    <source>
        <dbReference type="Pfam" id="PF01292"/>
    </source>
</evidence>
<dbReference type="InterPro" id="IPR016174">
    <property type="entry name" value="Di-haem_cyt_TM"/>
</dbReference>
<evidence type="ECO:0000256" key="1">
    <source>
        <dbReference type="ARBA" id="ARBA00004651"/>
    </source>
</evidence>
<gene>
    <name evidence="9" type="ORF">CCR82_10895</name>
</gene>
<protein>
    <recommendedName>
        <fullName evidence="8">Cytochrome b561 bacterial/Ni-hydrogenase domain-containing protein</fullName>
    </recommendedName>
</protein>
<feature type="compositionally biased region" description="Basic and acidic residues" evidence="6">
    <location>
        <begin position="166"/>
        <end position="191"/>
    </location>
</feature>
<dbReference type="SUPFAM" id="SSF81342">
    <property type="entry name" value="Transmembrane di-heme cytochromes"/>
    <property type="match status" value="1"/>
</dbReference>
<comment type="subcellular location">
    <subcellularLocation>
        <location evidence="1">Cell membrane</location>
        <topology evidence="1">Multi-pass membrane protein</topology>
    </subcellularLocation>
</comment>
<dbReference type="PANTHER" id="PTHR30485">
    <property type="entry name" value="NI/FE-HYDROGENASE 1 B-TYPE CYTOCHROME SUBUNIT"/>
    <property type="match status" value="1"/>
</dbReference>
<keyword evidence="4 7" id="KW-1133">Transmembrane helix</keyword>
<dbReference type="GO" id="GO:0009055">
    <property type="term" value="F:electron transfer activity"/>
    <property type="evidence" value="ECO:0007669"/>
    <property type="project" value="InterPro"/>
</dbReference>
<name>A0AAJ0XG32_HALSE</name>
<evidence type="ECO:0000256" key="2">
    <source>
        <dbReference type="ARBA" id="ARBA00022475"/>
    </source>
</evidence>
<feature type="region of interest" description="Disordered" evidence="6">
    <location>
        <begin position="159"/>
        <end position="191"/>
    </location>
</feature>
<dbReference type="PANTHER" id="PTHR30485:SF2">
    <property type="entry name" value="BLL0597 PROTEIN"/>
    <property type="match status" value="1"/>
</dbReference>
<evidence type="ECO:0000313" key="10">
    <source>
        <dbReference type="Proteomes" id="UP001296967"/>
    </source>
</evidence>
<proteinExistence type="predicted"/>
<comment type="caution">
    <text evidence="9">The sequence shown here is derived from an EMBL/GenBank/DDBJ whole genome shotgun (WGS) entry which is preliminary data.</text>
</comment>
<accession>A0AAJ0XG32</accession>
<evidence type="ECO:0000256" key="3">
    <source>
        <dbReference type="ARBA" id="ARBA00022692"/>
    </source>
</evidence>
<feature type="domain" description="Cytochrome b561 bacterial/Ni-hydrogenase" evidence="8">
    <location>
        <begin position="16"/>
        <end position="238"/>
    </location>
</feature>
<keyword evidence="5 7" id="KW-0472">Membrane</keyword>
<dbReference type="Proteomes" id="UP001296967">
    <property type="component" value="Unassembled WGS sequence"/>
</dbReference>
<dbReference type="GO" id="GO:0020037">
    <property type="term" value="F:heme binding"/>
    <property type="evidence" value="ECO:0007669"/>
    <property type="project" value="TreeGrafter"/>
</dbReference>
<reference evidence="9" key="1">
    <citation type="submission" date="2017-05" db="EMBL/GenBank/DDBJ databases">
        <authorList>
            <person name="Imhoff J.F."/>
            <person name="Rahn T."/>
            <person name="Kuenzel S."/>
            <person name="Neulinger S.C."/>
        </authorList>
    </citation>
    <scope>NUCLEOTIDE SEQUENCE</scope>
    <source>
        <strain evidence="9">DSM 4395</strain>
    </source>
</reference>
<dbReference type="EMBL" id="NHSF01000059">
    <property type="protein sequence ID" value="MBK5931018.1"/>
    <property type="molecule type" value="Genomic_DNA"/>
</dbReference>
<dbReference type="AlphaFoldDB" id="A0AAJ0XG32"/>
<feature type="transmembrane region" description="Helical" evidence="7">
    <location>
        <begin position="77"/>
        <end position="94"/>
    </location>
</feature>
<keyword evidence="2" id="KW-1003">Cell membrane</keyword>
<evidence type="ECO:0000256" key="6">
    <source>
        <dbReference type="SAM" id="MobiDB-lite"/>
    </source>
</evidence>
<sequence length="245" mass="26682">MSDSSGTAPQPGSIQVWDTFVRVFHWTLAVGFFVAYFSEDVQLLHVWTGYLIGVLVLARIIWGFVGPQHARFSDFAFPLKAVLAYLFDLVRFKAIRHIGHSPAGAVMVWALLAGLLAIVGSGLVLYALEENAGPLAGFVSTDEFNQGVAPFALVSTAQADDDDEEHGEHGEAGERTGEGYAERGSGQREAHEGAEEFWEELHEVLANLVLILVLLHIVGVVFASIATRENLPRSMVTGRKRPLGQ</sequence>
<keyword evidence="3 7" id="KW-0812">Transmembrane</keyword>
<dbReference type="Gene3D" id="1.20.950.20">
    <property type="entry name" value="Transmembrane di-heme cytochromes, Chain C"/>
    <property type="match status" value="1"/>
</dbReference>
<evidence type="ECO:0000256" key="5">
    <source>
        <dbReference type="ARBA" id="ARBA00023136"/>
    </source>
</evidence>
<feature type="transmembrane region" description="Helical" evidence="7">
    <location>
        <begin position="106"/>
        <end position="128"/>
    </location>
</feature>
<feature type="transmembrane region" description="Helical" evidence="7">
    <location>
        <begin position="204"/>
        <end position="225"/>
    </location>
</feature>
<dbReference type="InterPro" id="IPR011577">
    <property type="entry name" value="Cyt_b561_bac/Ni-Hgenase"/>
</dbReference>
<feature type="transmembrane region" description="Helical" evidence="7">
    <location>
        <begin position="20"/>
        <end position="37"/>
    </location>
</feature>
<dbReference type="Pfam" id="PF01292">
    <property type="entry name" value="Ni_hydr_CYTB"/>
    <property type="match status" value="1"/>
</dbReference>
<feature type="transmembrane region" description="Helical" evidence="7">
    <location>
        <begin position="44"/>
        <end position="65"/>
    </location>
</feature>
<keyword evidence="10" id="KW-1185">Reference proteome</keyword>
<dbReference type="GO" id="GO:0022904">
    <property type="term" value="P:respiratory electron transport chain"/>
    <property type="evidence" value="ECO:0007669"/>
    <property type="project" value="InterPro"/>
</dbReference>
<evidence type="ECO:0000256" key="4">
    <source>
        <dbReference type="ARBA" id="ARBA00022989"/>
    </source>
</evidence>
<evidence type="ECO:0000256" key="7">
    <source>
        <dbReference type="SAM" id="Phobius"/>
    </source>
</evidence>
<dbReference type="GO" id="GO:0005886">
    <property type="term" value="C:plasma membrane"/>
    <property type="evidence" value="ECO:0007669"/>
    <property type="project" value="UniProtKB-SubCell"/>
</dbReference>